<dbReference type="GeneID" id="45960141"/>
<protein>
    <recommendedName>
        <fullName evidence="5">DUF4304 domain-containing protein</fullName>
    </recommendedName>
</protein>
<dbReference type="AlphaFoldDB" id="A0A192TJA1"/>
<sequence>MRDYVKSKDFHRHMRSLLVARFQELGWQSQAAGKCSFVQGRRVFWLQVSQYSNSLTGGKFTLNLSEGVGAAGDTRILRHLDETDRALGQALEEHIIARLPRPDPDPDVEVVGDDGGPVLVKLGNLAKANPRQWDGPSDVWLPYFSKSDLDDWAAFLLPRLDRLTRLPTPEIIDAMTWARRFDRLTALFRRR</sequence>
<geneLocation type="plasmid" evidence="2 4">
    <name>pBS3c</name>
</geneLocation>
<gene>
    <name evidence="1" type="ORF">AMC81_PC00177</name>
    <name evidence="2" type="ORF">HER27_026235</name>
</gene>
<keyword evidence="3" id="KW-1185">Reference proteome</keyword>
<evidence type="ECO:0000313" key="2">
    <source>
        <dbReference type="EMBL" id="QPK12184.1"/>
    </source>
</evidence>
<dbReference type="EMBL" id="CP064934">
    <property type="protein sequence ID" value="QPK12184.1"/>
    <property type="molecule type" value="Genomic_DNA"/>
</dbReference>
<geneLocation type="plasmid" evidence="1 3">
    <name>pRphaN771c</name>
</geneLocation>
<accession>A0A192TJA1</accession>
<evidence type="ECO:0000313" key="4">
    <source>
        <dbReference type="Proteomes" id="UP000540266"/>
    </source>
</evidence>
<dbReference type="RefSeq" id="WP_012490567.1">
    <property type="nucleotide sequence ID" value="NZ_CP013525.1"/>
</dbReference>
<evidence type="ECO:0000313" key="1">
    <source>
        <dbReference type="EMBL" id="ANL87652.1"/>
    </source>
</evidence>
<dbReference type="Proteomes" id="UP000078551">
    <property type="component" value="Plasmid pRphaN771c"/>
</dbReference>
<name>A0A192TJA1_9HYPH</name>
<dbReference type="EMBL" id="CP013571">
    <property type="protein sequence ID" value="ANL87652.1"/>
    <property type="molecule type" value="Genomic_DNA"/>
</dbReference>
<dbReference type="Proteomes" id="UP000540266">
    <property type="component" value="Plasmid pBS3c"/>
</dbReference>
<reference evidence="2 4" key="2">
    <citation type="submission" date="2020-11" db="EMBL/GenBank/DDBJ databases">
        <title>Indigenous Rhizobia Nodulating Common beans in Western Kenya.</title>
        <authorList>
            <person name="Wekesa C.S."/>
            <person name="Oelmueller R."/>
            <person name="Furch A.C."/>
        </authorList>
    </citation>
    <scope>NUCLEOTIDE SEQUENCE [LARGE SCALE GENOMIC DNA]</scope>
    <source>
        <strain evidence="4">BS3</strain>
        <strain evidence="2">S3</strain>
        <plasmid evidence="2 4">pBS3c</plasmid>
    </source>
</reference>
<evidence type="ECO:0008006" key="5">
    <source>
        <dbReference type="Google" id="ProtNLM"/>
    </source>
</evidence>
<evidence type="ECO:0000313" key="3">
    <source>
        <dbReference type="Proteomes" id="UP000078551"/>
    </source>
</evidence>
<reference evidence="1 3" key="1">
    <citation type="submission" date="2015-11" db="EMBL/GenBank/DDBJ databases">
        <title>The limits of bacterial species coexistence and the symbiotic plasmid transference in sympatric Rhizobium populations.</title>
        <authorList>
            <person name="Perez-Carrascal O.M."/>
            <person name="VanInsberghe D."/>
            <person name="Juarez S."/>
            <person name="Polz M.F."/>
            <person name="Vinuesa P."/>
            <person name="Gonzalez V."/>
        </authorList>
    </citation>
    <scope>NUCLEOTIDE SEQUENCE [LARGE SCALE GENOMIC DNA]</scope>
    <source>
        <strain evidence="1 3">N771</strain>
        <plasmid evidence="1 3">pRphaN771c</plasmid>
    </source>
</reference>
<keyword evidence="2" id="KW-0614">Plasmid</keyword>
<organism evidence="2 4">
    <name type="scientific">Rhizobium phaseoli</name>
    <dbReference type="NCBI Taxonomy" id="396"/>
    <lineage>
        <taxon>Bacteria</taxon>
        <taxon>Pseudomonadati</taxon>
        <taxon>Pseudomonadota</taxon>
        <taxon>Alphaproteobacteria</taxon>
        <taxon>Hyphomicrobiales</taxon>
        <taxon>Rhizobiaceae</taxon>
        <taxon>Rhizobium/Agrobacterium group</taxon>
        <taxon>Rhizobium</taxon>
    </lineage>
</organism>
<proteinExistence type="predicted"/>